<accession>A0A158J5X3</accession>
<dbReference type="Proteomes" id="UP000054683">
    <property type="component" value="Unassembled WGS sequence"/>
</dbReference>
<keyword evidence="1" id="KW-0472">Membrane</keyword>
<protein>
    <submittedName>
        <fullName evidence="2">Uncharacterized protein</fullName>
    </submittedName>
</protein>
<dbReference type="EMBL" id="FCOK02000072">
    <property type="protein sequence ID" value="SAL64238.1"/>
    <property type="molecule type" value="Genomic_DNA"/>
</dbReference>
<feature type="transmembrane region" description="Helical" evidence="1">
    <location>
        <begin position="6"/>
        <end position="24"/>
    </location>
</feature>
<dbReference type="AlphaFoldDB" id="A0A158J5X3"/>
<keyword evidence="1" id="KW-0812">Transmembrane</keyword>
<sequence>MESLVDVEPVVAVVQGILFGIVVVGTRGRRRGRLCGAIEVNCDRSSTLNTNSAFGCPIDMLVPPVPLIPASYANIGQLL</sequence>
<evidence type="ECO:0000313" key="2">
    <source>
        <dbReference type="EMBL" id="SAL64238.1"/>
    </source>
</evidence>
<organism evidence="2 3">
    <name type="scientific">Caballeronia udeis</name>
    <dbReference type="NCBI Taxonomy" id="1232866"/>
    <lineage>
        <taxon>Bacteria</taxon>
        <taxon>Pseudomonadati</taxon>
        <taxon>Pseudomonadota</taxon>
        <taxon>Betaproteobacteria</taxon>
        <taxon>Burkholderiales</taxon>
        <taxon>Burkholderiaceae</taxon>
        <taxon>Caballeronia</taxon>
    </lineage>
</organism>
<evidence type="ECO:0000313" key="3">
    <source>
        <dbReference type="Proteomes" id="UP000054683"/>
    </source>
</evidence>
<reference evidence="2 3" key="1">
    <citation type="submission" date="2016-01" db="EMBL/GenBank/DDBJ databases">
        <authorList>
            <person name="Oliw E.H."/>
        </authorList>
    </citation>
    <scope>NUCLEOTIDE SEQUENCE [LARGE SCALE GENOMIC DNA]</scope>
    <source>
        <strain evidence="2">LMG 27134</strain>
    </source>
</reference>
<name>A0A158J5X3_9BURK</name>
<keyword evidence="1" id="KW-1133">Transmembrane helix</keyword>
<gene>
    <name evidence="2" type="ORF">AWB69_07227</name>
</gene>
<proteinExistence type="predicted"/>
<evidence type="ECO:0000256" key="1">
    <source>
        <dbReference type="SAM" id="Phobius"/>
    </source>
</evidence>